<organism evidence="2">
    <name type="scientific">uncultured Coleofasciculus sp</name>
    <dbReference type="NCBI Taxonomy" id="1267456"/>
    <lineage>
        <taxon>Bacteria</taxon>
        <taxon>Bacillati</taxon>
        <taxon>Cyanobacteriota</taxon>
        <taxon>Cyanophyceae</taxon>
        <taxon>Coleofasciculales</taxon>
        <taxon>Coleofasciculaceae</taxon>
        <taxon>Coleofasciculus</taxon>
        <taxon>environmental samples</taxon>
    </lineage>
</organism>
<dbReference type="Pfam" id="PF00583">
    <property type="entry name" value="Acetyltransf_1"/>
    <property type="match status" value="1"/>
</dbReference>
<dbReference type="GO" id="GO:0016747">
    <property type="term" value="F:acyltransferase activity, transferring groups other than amino-acyl groups"/>
    <property type="evidence" value="ECO:0007669"/>
    <property type="project" value="InterPro"/>
</dbReference>
<dbReference type="PROSITE" id="PS51186">
    <property type="entry name" value="GNAT"/>
    <property type="match status" value="1"/>
</dbReference>
<dbReference type="InterPro" id="IPR016181">
    <property type="entry name" value="Acyl_CoA_acyltransferase"/>
</dbReference>
<name>A0A6J4KK84_9CYAN</name>
<dbReference type="InterPro" id="IPR000182">
    <property type="entry name" value="GNAT_dom"/>
</dbReference>
<reference evidence="2" key="1">
    <citation type="submission" date="2020-02" db="EMBL/GenBank/DDBJ databases">
        <authorList>
            <person name="Meier V. D."/>
        </authorList>
    </citation>
    <scope>NUCLEOTIDE SEQUENCE</scope>
    <source>
        <strain evidence="2">AVDCRST_MAG92</strain>
    </source>
</reference>
<feature type="domain" description="N-acetyltransferase" evidence="1">
    <location>
        <begin position="36"/>
        <end position="178"/>
    </location>
</feature>
<dbReference type="SUPFAM" id="SSF55729">
    <property type="entry name" value="Acyl-CoA N-acyltransferases (Nat)"/>
    <property type="match status" value="1"/>
</dbReference>
<dbReference type="CDD" id="cd04301">
    <property type="entry name" value="NAT_SF"/>
    <property type="match status" value="1"/>
</dbReference>
<dbReference type="AlphaFoldDB" id="A0A6J4KK84"/>
<dbReference type="Gene3D" id="3.40.630.30">
    <property type="match status" value="1"/>
</dbReference>
<sequence>MPEITNTIPDILITTYLEMTDKSQFNPAYLEDTSGLNLKKMGTQDVEFYRYLYSTVGEQWKWKDRIILSNNQLQTLLAIPGTSVNVLYVNDIPAGYIELAQSDETTKIVYFGLCPGYMGKGLGKHLLSCGIAQAWNNGVKRLWVHTCNLDSPYALDNYIKRGFKIYQIDKQPMPARYL</sequence>
<proteinExistence type="predicted"/>
<evidence type="ECO:0000259" key="1">
    <source>
        <dbReference type="PROSITE" id="PS51186"/>
    </source>
</evidence>
<evidence type="ECO:0000313" key="2">
    <source>
        <dbReference type="EMBL" id="CAA9308358.1"/>
    </source>
</evidence>
<dbReference type="EMBL" id="CADCTM010000943">
    <property type="protein sequence ID" value="CAA9308358.1"/>
    <property type="molecule type" value="Genomic_DNA"/>
</dbReference>
<gene>
    <name evidence="2" type="ORF">AVDCRST_MAG92-5636</name>
</gene>
<protein>
    <recommendedName>
        <fullName evidence="1">N-acetyltransferase domain-containing protein</fullName>
    </recommendedName>
</protein>
<accession>A0A6J4KK84</accession>